<protein>
    <submittedName>
        <fullName evidence="1">Uncharacterized protein</fullName>
    </submittedName>
</protein>
<evidence type="ECO:0000313" key="1">
    <source>
        <dbReference type="EMBL" id="MFC5004609.1"/>
    </source>
</evidence>
<gene>
    <name evidence="1" type="ORF">ACFPIJ_43135</name>
</gene>
<keyword evidence="2" id="KW-1185">Reference proteome</keyword>
<name>A0ABV9W8E9_9ACTN</name>
<reference evidence="2" key="1">
    <citation type="journal article" date="2019" name="Int. J. Syst. Evol. Microbiol.">
        <title>The Global Catalogue of Microorganisms (GCM) 10K type strain sequencing project: providing services to taxonomists for standard genome sequencing and annotation.</title>
        <authorList>
            <consortium name="The Broad Institute Genomics Platform"/>
            <consortium name="The Broad Institute Genome Sequencing Center for Infectious Disease"/>
            <person name="Wu L."/>
            <person name="Ma J."/>
        </authorList>
    </citation>
    <scope>NUCLEOTIDE SEQUENCE [LARGE SCALE GENOMIC DNA]</scope>
    <source>
        <strain evidence="2">CGMCC 4.7152</strain>
    </source>
</reference>
<dbReference type="InterPro" id="IPR006311">
    <property type="entry name" value="TAT_signal"/>
</dbReference>
<dbReference type="RefSeq" id="WP_380124666.1">
    <property type="nucleotide sequence ID" value="NZ_JBHSIU010000066.1"/>
</dbReference>
<evidence type="ECO:0000313" key="2">
    <source>
        <dbReference type="Proteomes" id="UP001595912"/>
    </source>
</evidence>
<dbReference type="EMBL" id="JBHSIU010000066">
    <property type="protein sequence ID" value="MFC5004609.1"/>
    <property type="molecule type" value="Genomic_DNA"/>
</dbReference>
<dbReference type="Proteomes" id="UP001595912">
    <property type="component" value="Unassembled WGS sequence"/>
</dbReference>
<organism evidence="1 2">
    <name type="scientific">Dactylosporangium cerinum</name>
    <dbReference type="NCBI Taxonomy" id="1434730"/>
    <lineage>
        <taxon>Bacteria</taxon>
        <taxon>Bacillati</taxon>
        <taxon>Actinomycetota</taxon>
        <taxon>Actinomycetes</taxon>
        <taxon>Micromonosporales</taxon>
        <taxon>Micromonosporaceae</taxon>
        <taxon>Dactylosporangium</taxon>
    </lineage>
</organism>
<comment type="caution">
    <text evidence="1">The sequence shown here is derived from an EMBL/GenBank/DDBJ whole genome shotgun (WGS) entry which is preliminary data.</text>
</comment>
<proteinExistence type="predicted"/>
<accession>A0ABV9W8E9</accession>
<dbReference type="PROSITE" id="PS51318">
    <property type="entry name" value="TAT"/>
    <property type="match status" value="1"/>
</dbReference>
<sequence>MIHDIKGEHVMVQQNPTNRLSRRGILTGAGAGGVAAVAAAVTATGPAAAAPGDPVVQGADNNAGADTTILRSTSGDATLDVRNTATVAVDADGFDAGVIGFSSNGNGLIGRSDIGYGVIGIAGGAGGVAVVASAPDEYGKTALSVRGQAQFSRSGTTTVPAGANSVTVSGLHLYASTRAFALAQRNTAAFVKAAVPDPATGQLRLHLNIAAPAGGVPVAWWLLA</sequence>